<dbReference type="Proteomes" id="UP000315496">
    <property type="component" value="Chromosome 1"/>
</dbReference>
<evidence type="ECO:0000313" key="2">
    <source>
        <dbReference type="Proteomes" id="UP000315496"/>
    </source>
</evidence>
<gene>
    <name evidence="1" type="ORF">GMRT_jh031</name>
</gene>
<proteinExistence type="predicted"/>
<dbReference type="EMBL" id="VDLU01000001">
    <property type="protein sequence ID" value="TNJ30352.1"/>
    <property type="molecule type" value="Genomic_DNA"/>
</dbReference>
<evidence type="ECO:0000313" key="1">
    <source>
        <dbReference type="EMBL" id="TNJ30352.1"/>
    </source>
</evidence>
<dbReference type="VEuPathDB" id="GiardiaDB:GMRT_jh031"/>
<sequence>MILALDGFALDGSLCAVLTSRASATSIILSRLGPERLIVYRHGSAIPHELTTNKETGLLCGTLDGELHELRALRAMGAHSLHGILVLAVPPDVRLQIVGRKTVLGPELTPLTVELDPRGVSPEVKLLTMRFLVALQPQDDDRATVTAIYYVSPATALDPSTFEHQARLFVAHLCTAGHACLVMDPCL</sequence>
<comment type="caution">
    <text evidence="1">The sequence shown here is derived from an EMBL/GenBank/DDBJ whole genome shotgun (WGS) entry which is preliminary data.</text>
</comment>
<name>A0A4Z1SX26_GIAMU</name>
<protein>
    <submittedName>
        <fullName evidence="1">Uncharacterized protein</fullName>
    </submittedName>
</protein>
<dbReference type="AlphaFoldDB" id="A0A4Z1SX26"/>
<accession>A0A4Z1SX26</accession>
<keyword evidence="2" id="KW-1185">Reference proteome</keyword>
<reference evidence="1 2" key="1">
    <citation type="submission" date="2019-05" db="EMBL/GenBank/DDBJ databases">
        <title>The compact genome of Giardia muris reveals important steps in the evolution of intestinal protozoan parasites.</title>
        <authorList>
            <person name="Xu F."/>
            <person name="Jimenez-Gonzalez A."/>
            <person name="Einarsson E."/>
            <person name="Astvaldsson A."/>
            <person name="Peirasmaki D."/>
            <person name="Eckmann L."/>
            <person name="Andersson J.O."/>
            <person name="Svard S.G."/>
            <person name="Jerlstrom-Hultqvist J."/>
        </authorList>
    </citation>
    <scope>NUCLEOTIDE SEQUENCE [LARGE SCALE GENOMIC DNA]</scope>
    <source>
        <strain evidence="1 2">Roberts-Thomson</strain>
    </source>
</reference>
<organism evidence="1 2">
    <name type="scientific">Giardia muris</name>
    <dbReference type="NCBI Taxonomy" id="5742"/>
    <lineage>
        <taxon>Eukaryota</taxon>
        <taxon>Metamonada</taxon>
        <taxon>Diplomonadida</taxon>
        <taxon>Hexamitidae</taxon>
        <taxon>Giardiinae</taxon>
        <taxon>Giardia</taxon>
    </lineage>
</organism>